<organism evidence="2 3">
    <name type="scientific">Mikania micrantha</name>
    <name type="common">bitter vine</name>
    <dbReference type="NCBI Taxonomy" id="192012"/>
    <lineage>
        <taxon>Eukaryota</taxon>
        <taxon>Viridiplantae</taxon>
        <taxon>Streptophyta</taxon>
        <taxon>Embryophyta</taxon>
        <taxon>Tracheophyta</taxon>
        <taxon>Spermatophyta</taxon>
        <taxon>Magnoliopsida</taxon>
        <taxon>eudicotyledons</taxon>
        <taxon>Gunneridae</taxon>
        <taxon>Pentapetalae</taxon>
        <taxon>asterids</taxon>
        <taxon>campanulids</taxon>
        <taxon>Asterales</taxon>
        <taxon>Asteraceae</taxon>
        <taxon>Asteroideae</taxon>
        <taxon>Heliantheae alliance</taxon>
        <taxon>Eupatorieae</taxon>
        <taxon>Mikania</taxon>
    </lineage>
</organism>
<name>A0A5N6LNI6_9ASTR</name>
<dbReference type="OrthoDB" id="913062at2759"/>
<dbReference type="EMBL" id="SZYD01000019">
    <property type="protein sequence ID" value="KAD2393749.1"/>
    <property type="molecule type" value="Genomic_DNA"/>
</dbReference>
<feature type="compositionally biased region" description="Polar residues" evidence="1">
    <location>
        <begin position="259"/>
        <end position="272"/>
    </location>
</feature>
<dbReference type="Pfam" id="PF14223">
    <property type="entry name" value="Retrotran_gag_2"/>
    <property type="match status" value="1"/>
</dbReference>
<keyword evidence="3" id="KW-1185">Reference proteome</keyword>
<proteinExistence type="predicted"/>
<dbReference type="Proteomes" id="UP000326396">
    <property type="component" value="Linkage Group LG9"/>
</dbReference>
<feature type="compositionally biased region" description="Polar residues" evidence="1">
    <location>
        <begin position="228"/>
        <end position="239"/>
    </location>
</feature>
<dbReference type="AlphaFoldDB" id="A0A5N6LNI6"/>
<feature type="region of interest" description="Disordered" evidence="1">
    <location>
        <begin position="228"/>
        <end position="272"/>
    </location>
</feature>
<evidence type="ECO:0000313" key="3">
    <source>
        <dbReference type="Proteomes" id="UP000326396"/>
    </source>
</evidence>
<dbReference type="PANTHER" id="PTHR47481">
    <property type="match status" value="1"/>
</dbReference>
<dbReference type="PANTHER" id="PTHR47481:SF39">
    <property type="entry name" value="TRANSCRIPTION FACTOR INTERACTOR AND REGULATOR CCHC(ZN) FAMILY"/>
    <property type="match status" value="1"/>
</dbReference>
<feature type="compositionally biased region" description="Polar residues" evidence="1">
    <location>
        <begin position="296"/>
        <end position="310"/>
    </location>
</feature>
<reference evidence="2 3" key="1">
    <citation type="submission" date="2019-05" db="EMBL/GenBank/DDBJ databases">
        <title>Mikania micrantha, genome provides insights into the molecular mechanism of rapid growth.</title>
        <authorList>
            <person name="Liu B."/>
        </authorList>
    </citation>
    <scope>NUCLEOTIDE SEQUENCE [LARGE SCALE GENOMIC DNA]</scope>
    <source>
        <strain evidence="2">NLD-2019</strain>
        <tissue evidence="2">Leaf</tissue>
    </source>
</reference>
<protein>
    <recommendedName>
        <fullName evidence="4">Retrotransposon Copia-like N-terminal domain-containing protein</fullName>
    </recommendedName>
</protein>
<sequence>MAMLASFTTAEKTNHNSHKFGFTLSSTNYGYWKTMIQPFLITNKLFGYIDGSIPCPDSTITIPSVDKNNPSLIQTNPNYDTWVSNDAHIRMLLMSTISEGAFQHVQGTTSRELWLALERAFAPNTTSREYTLKQKLLRIQMQPNETASAYLTRPKNMLTPWLTLLPTAFSELLGLISDHDYMIKKPDSSSAHAFTTTISRPTSSVPASPIPADTLTTLQQLMAQIDLQVQPQSSSSQAMFASRGRGRGYSQRGRGRNPQHFNNNNTANRGQFPWASNQNMVYSTCNRCGIGHIPSQCPNRDPNTLRSRQLSAHHAAY</sequence>
<accession>A0A5N6LNI6</accession>
<evidence type="ECO:0000256" key="1">
    <source>
        <dbReference type="SAM" id="MobiDB-lite"/>
    </source>
</evidence>
<evidence type="ECO:0008006" key="4">
    <source>
        <dbReference type="Google" id="ProtNLM"/>
    </source>
</evidence>
<comment type="caution">
    <text evidence="2">The sequence shown here is derived from an EMBL/GenBank/DDBJ whole genome shotgun (WGS) entry which is preliminary data.</text>
</comment>
<evidence type="ECO:0000313" key="2">
    <source>
        <dbReference type="EMBL" id="KAD2393749.1"/>
    </source>
</evidence>
<gene>
    <name evidence="2" type="ORF">E3N88_40726</name>
</gene>
<feature type="region of interest" description="Disordered" evidence="1">
    <location>
        <begin position="294"/>
        <end position="317"/>
    </location>
</feature>